<dbReference type="PANTHER" id="PTHR47504">
    <property type="entry name" value="RIGHT ORIGIN-BINDING PROTEIN"/>
    <property type="match status" value="1"/>
</dbReference>
<dbReference type="InterPro" id="IPR010499">
    <property type="entry name" value="AraC_E-bd"/>
</dbReference>
<dbReference type="InterPro" id="IPR050959">
    <property type="entry name" value="MarA-like"/>
</dbReference>
<dbReference type="Gene3D" id="1.10.10.60">
    <property type="entry name" value="Homeodomain-like"/>
    <property type="match status" value="2"/>
</dbReference>
<dbReference type="Proteomes" id="UP000681162">
    <property type="component" value="Unassembled WGS sequence"/>
</dbReference>
<evidence type="ECO:0000256" key="1">
    <source>
        <dbReference type="ARBA" id="ARBA00023015"/>
    </source>
</evidence>
<dbReference type="PRINTS" id="PR00032">
    <property type="entry name" value="HTHARAC"/>
</dbReference>
<dbReference type="SUPFAM" id="SSF46689">
    <property type="entry name" value="Homeodomain-like"/>
    <property type="match status" value="2"/>
</dbReference>
<dbReference type="PANTHER" id="PTHR47504:SF5">
    <property type="entry name" value="RIGHT ORIGIN-BINDING PROTEIN"/>
    <property type="match status" value="1"/>
</dbReference>
<dbReference type="InterPro" id="IPR018062">
    <property type="entry name" value="HTH_AraC-typ_CS"/>
</dbReference>
<dbReference type="PROSITE" id="PS00041">
    <property type="entry name" value="HTH_ARAC_FAMILY_1"/>
    <property type="match status" value="1"/>
</dbReference>
<keyword evidence="6" id="KW-1185">Reference proteome</keyword>
<dbReference type="SMART" id="SM00871">
    <property type="entry name" value="AraC_E_bind"/>
    <property type="match status" value="1"/>
</dbReference>
<evidence type="ECO:0000256" key="2">
    <source>
        <dbReference type="ARBA" id="ARBA00023125"/>
    </source>
</evidence>
<dbReference type="Pfam" id="PF12833">
    <property type="entry name" value="HTH_18"/>
    <property type="match status" value="1"/>
</dbReference>
<dbReference type="InterPro" id="IPR018060">
    <property type="entry name" value="HTH_AraC"/>
</dbReference>
<dbReference type="InterPro" id="IPR009057">
    <property type="entry name" value="Homeodomain-like_sf"/>
</dbReference>
<dbReference type="AlphaFoldDB" id="A0A919XQ41"/>
<evidence type="ECO:0000313" key="6">
    <source>
        <dbReference type="Proteomes" id="UP000681162"/>
    </source>
</evidence>
<dbReference type="InterPro" id="IPR029441">
    <property type="entry name" value="Cass2"/>
</dbReference>
<keyword evidence="3" id="KW-0804">Transcription</keyword>
<dbReference type="SMART" id="SM00342">
    <property type="entry name" value="HTH_ARAC"/>
    <property type="match status" value="1"/>
</dbReference>
<dbReference type="GO" id="GO:0043565">
    <property type="term" value="F:sequence-specific DNA binding"/>
    <property type="evidence" value="ECO:0007669"/>
    <property type="project" value="InterPro"/>
</dbReference>
<comment type="caution">
    <text evidence="5">The sequence shown here is derived from an EMBL/GenBank/DDBJ whole genome shotgun (WGS) entry which is preliminary data.</text>
</comment>
<evidence type="ECO:0000256" key="3">
    <source>
        <dbReference type="ARBA" id="ARBA00023163"/>
    </source>
</evidence>
<keyword evidence="1" id="KW-0805">Transcription regulation</keyword>
<dbReference type="InterPro" id="IPR020449">
    <property type="entry name" value="Tscrpt_reg_AraC-type_HTH"/>
</dbReference>
<sequence>MISTYEAIIQDIIDYIEAHLFMELSLPILAKQAGFSEFHFHRVFQAMTGTTVMDYLRKRRLICAANKVAYSDERLLDIALDCGFSTPETFTRAFRRLYGMTPGEYRKRGIQPPAYPKVSVMQPCYNSYLGGIQMNYEIVTKPAFDIIGYSILTTSQEGENSREIPAFWKRYMEEKLGQTLYDQAASNAEYGICAPCNLETGEFKYIIGVEAHADAVVPEGAERHHITEQTYAVFTTPRVPLDQFTDSIQATWQTIFSEWFPHSGYEHSGAPDFEYYDERCWSDRNELVEMDIYIPVKKKN</sequence>
<accession>A0A919XQ41</accession>
<keyword evidence="2" id="KW-0238">DNA-binding</keyword>
<gene>
    <name evidence="5" type="ORF">J41TS12_12070</name>
</gene>
<dbReference type="GO" id="GO:0003700">
    <property type="term" value="F:DNA-binding transcription factor activity"/>
    <property type="evidence" value="ECO:0007669"/>
    <property type="project" value="InterPro"/>
</dbReference>
<protein>
    <submittedName>
        <fullName evidence="5">AraC family transcriptional regulator</fullName>
    </submittedName>
</protein>
<evidence type="ECO:0000313" key="5">
    <source>
        <dbReference type="EMBL" id="GIO36346.1"/>
    </source>
</evidence>
<dbReference type="EMBL" id="BORR01000003">
    <property type="protein sequence ID" value="GIO36346.1"/>
    <property type="molecule type" value="Genomic_DNA"/>
</dbReference>
<dbReference type="PROSITE" id="PS01124">
    <property type="entry name" value="HTH_ARAC_FAMILY_2"/>
    <property type="match status" value="1"/>
</dbReference>
<reference evidence="5 6" key="1">
    <citation type="submission" date="2021-03" db="EMBL/GenBank/DDBJ databases">
        <title>Antimicrobial resistance genes in bacteria isolated from Japanese honey, and their potential for conferring macrolide and lincosamide resistance in the American foulbrood pathogen Paenibacillus larvae.</title>
        <authorList>
            <person name="Okamoto M."/>
            <person name="Kumagai M."/>
            <person name="Kanamori H."/>
            <person name="Takamatsu D."/>
        </authorList>
    </citation>
    <scope>NUCLEOTIDE SEQUENCE [LARGE SCALE GENOMIC DNA]</scope>
    <source>
        <strain evidence="5 6">J41TS12</strain>
    </source>
</reference>
<evidence type="ECO:0000259" key="4">
    <source>
        <dbReference type="PROSITE" id="PS01124"/>
    </source>
</evidence>
<dbReference type="Pfam" id="PF14526">
    <property type="entry name" value="Cass2"/>
    <property type="match status" value="1"/>
</dbReference>
<dbReference type="Gene3D" id="3.20.80.10">
    <property type="entry name" value="Regulatory factor, effector binding domain"/>
    <property type="match status" value="1"/>
</dbReference>
<name>A0A919XQ41_9BACL</name>
<dbReference type="InterPro" id="IPR011256">
    <property type="entry name" value="Reg_factor_effector_dom_sf"/>
</dbReference>
<dbReference type="SUPFAM" id="SSF55136">
    <property type="entry name" value="Probable bacterial effector-binding domain"/>
    <property type="match status" value="1"/>
</dbReference>
<proteinExistence type="predicted"/>
<feature type="domain" description="HTH araC/xylS-type" evidence="4">
    <location>
        <begin position="10"/>
        <end position="108"/>
    </location>
</feature>
<organism evidence="5 6">
    <name type="scientific">Paenibacillus antibioticophila</name>
    <dbReference type="NCBI Taxonomy" id="1274374"/>
    <lineage>
        <taxon>Bacteria</taxon>
        <taxon>Bacillati</taxon>
        <taxon>Bacillota</taxon>
        <taxon>Bacilli</taxon>
        <taxon>Bacillales</taxon>
        <taxon>Paenibacillaceae</taxon>
        <taxon>Paenibacillus</taxon>
    </lineage>
</organism>